<dbReference type="PANTHER" id="PTHR22955">
    <property type="entry name" value="RETROTRANSPOSON"/>
    <property type="match status" value="1"/>
</dbReference>
<sequence length="246" mass="27742">MRQIIIAYAAVVYCRIIDGSAQTHSHLITAKTKVAPIKQISIPRLELCGSVLVANLLIEVAEVMKIPKANILAWTDSSVVLAWLNDHPSRWKTYVANRTSEILSLLNNTQWVYVKSKDNPADIASLGVSSVDLLNDDLWKRGPGWLRNDQIEYCKPSAILTNEEKKLVTVHLASLVIDFETIWGNKYSLLTRLVRVVAYCKRFLQATRVRKANIKFTAYPLASEIREALQIYVSDKANSNGFMQNL</sequence>
<name>A0AAU9TR40_EUPED</name>
<comment type="caution">
    <text evidence="1">The sequence shown here is derived from an EMBL/GenBank/DDBJ whole genome shotgun (WGS) entry which is preliminary data.</text>
</comment>
<dbReference type="AlphaFoldDB" id="A0AAU9TR40"/>
<dbReference type="InterPro" id="IPR008042">
    <property type="entry name" value="Retrotrans_Pao"/>
</dbReference>
<gene>
    <name evidence="1" type="ORF">EEDITHA_LOCUS6117</name>
</gene>
<dbReference type="Pfam" id="PF05380">
    <property type="entry name" value="Peptidase_A17"/>
    <property type="match status" value="1"/>
</dbReference>
<dbReference type="PANTHER" id="PTHR22955:SF77">
    <property type="entry name" value="ASPARTIC PUTATIVE DOMAIN-CONTAINING PROTEIN-RELATED"/>
    <property type="match status" value="1"/>
</dbReference>
<accession>A0AAU9TR40</accession>
<evidence type="ECO:0000313" key="2">
    <source>
        <dbReference type="Proteomes" id="UP001153954"/>
    </source>
</evidence>
<protein>
    <recommendedName>
        <fullName evidence="3">RNase H type-1 domain-containing protein</fullName>
    </recommendedName>
</protein>
<evidence type="ECO:0008006" key="3">
    <source>
        <dbReference type="Google" id="ProtNLM"/>
    </source>
</evidence>
<dbReference type="Proteomes" id="UP001153954">
    <property type="component" value="Unassembled WGS sequence"/>
</dbReference>
<organism evidence="1 2">
    <name type="scientific">Euphydryas editha</name>
    <name type="common">Edith's checkerspot</name>
    <dbReference type="NCBI Taxonomy" id="104508"/>
    <lineage>
        <taxon>Eukaryota</taxon>
        <taxon>Metazoa</taxon>
        <taxon>Ecdysozoa</taxon>
        <taxon>Arthropoda</taxon>
        <taxon>Hexapoda</taxon>
        <taxon>Insecta</taxon>
        <taxon>Pterygota</taxon>
        <taxon>Neoptera</taxon>
        <taxon>Endopterygota</taxon>
        <taxon>Lepidoptera</taxon>
        <taxon>Glossata</taxon>
        <taxon>Ditrysia</taxon>
        <taxon>Papilionoidea</taxon>
        <taxon>Nymphalidae</taxon>
        <taxon>Nymphalinae</taxon>
        <taxon>Euphydryas</taxon>
    </lineage>
</organism>
<proteinExistence type="predicted"/>
<keyword evidence="2" id="KW-1185">Reference proteome</keyword>
<dbReference type="EMBL" id="CAKOGL010000009">
    <property type="protein sequence ID" value="CAH2090124.1"/>
    <property type="molecule type" value="Genomic_DNA"/>
</dbReference>
<reference evidence="1" key="1">
    <citation type="submission" date="2022-03" db="EMBL/GenBank/DDBJ databases">
        <authorList>
            <person name="Tunstrom K."/>
        </authorList>
    </citation>
    <scope>NUCLEOTIDE SEQUENCE</scope>
</reference>
<evidence type="ECO:0000313" key="1">
    <source>
        <dbReference type="EMBL" id="CAH2090124.1"/>
    </source>
</evidence>